<dbReference type="InterPro" id="IPR027417">
    <property type="entry name" value="P-loop_NTPase"/>
</dbReference>
<dbReference type="SUPFAM" id="SSF52540">
    <property type="entry name" value="P-loop containing nucleoside triphosphate hydrolases"/>
    <property type="match status" value="1"/>
</dbReference>
<dbReference type="RefSeq" id="WP_164452648.1">
    <property type="nucleotide sequence ID" value="NZ_JAAIJQ010000023.1"/>
</dbReference>
<accession>A0A6M0K1I0</accession>
<evidence type="ECO:0000313" key="2">
    <source>
        <dbReference type="EMBL" id="NEV62175.1"/>
    </source>
</evidence>
<reference evidence="2 3" key="1">
    <citation type="submission" date="2020-02" db="EMBL/GenBank/DDBJ databases">
        <title>Genome sequences of Thiorhodococcus mannitoliphagus and Thiorhodococcus minor, purple sulfur photosynthetic bacteria in the gammaproteobacterial family, Chromatiaceae.</title>
        <authorList>
            <person name="Aviles F.A."/>
            <person name="Meyer T.E."/>
            <person name="Kyndt J.A."/>
        </authorList>
    </citation>
    <scope>NUCLEOTIDE SEQUENCE [LARGE SCALE GENOMIC DNA]</scope>
    <source>
        <strain evidence="2 3">DSM 11518</strain>
    </source>
</reference>
<dbReference type="Gene3D" id="3.40.50.300">
    <property type="entry name" value="P-loop containing nucleotide triphosphate hydrolases"/>
    <property type="match status" value="1"/>
</dbReference>
<proteinExistence type="predicted"/>
<dbReference type="InterPro" id="IPR036390">
    <property type="entry name" value="WH_DNA-bd_sf"/>
</dbReference>
<comment type="caution">
    <text evidence="2">The sequence shown here is derived from an EMBL/GenBank/DDBJ whole genome shotgun (WGS) entry which is preliminary data.</text>
</comment>
<protein>
    <submittedName>
        <fullName evidence="2">Replication protein</fullName>
    </submittedName>
</protein>
<dbReference type="InterPro" id="IPR036388">
    <property type="entry name" value="WH-like_DNA-bd_sf"/>
</dbReference>
<feature type="region of interest" description="Disordered" evidence="1">
    <location>
        <begin position="690"/>
        <end position="717"/>
    </location>
</feature>
<dbReference type="Gene3D" id="1.10.10.10">
    <property type="entry name" value="Winged helix-like DNA-binding domain superfamily/Winged helix DNA-binding domain"/>
    <property type="match status" value="1"/>
</dbReference>
<organism evidence="2 3">
    <name type="scientific">Thiorhodococcus minor</name>
    <dbReference type="NCBI Taxonomy" id="57489"/>
    <lineage>
        <taxon>Bacteria</taxon>
        <taxon>Pseudomonadati</taxon>
        <taxon>Pseudomonadota</taxon>
        <taxon>Gammaproteobacteria</taxon>
        <taxon>Chromatiales</taxon>
        <taxon>Chromatiaceae</taxon>
        <taxon>Thiorhodococcus</taxon>
    </lineage>
</organism>
<feature type="compositionally biased region" description="Basic and acidic residues" evidence="1">
    <location>
        <begin position="690"/>
        <end position="701"/>
    </location>
</feature>
<dbReference type="SUPFAM" id="SSF46785">
    <property type="entry name" value="Winged helix' DNA-binding domain"/>
    <property type="match status" value="1"/>
</dbReference>
<name>A0A6M0K1I0_9GAMM</name>
<gene>
    <name evidence="2" type="ORF">G3446_09780</name>
</gene>
<evidence type="ECO:0000256" key="1">
    <source>
        <dbReference type="SAM" id="MobiDB-lite"/>
    </source>
</evidence>
<keyword evidence="3" id="KW-1185">Reference proteome</keyword>
<evidence type="ECO:0000313" key="3">
    <source>
        <dbReference type="Proteomes" id="UP000483379"/>
    </source>
</evidence>
<dbReference type="AlphaFoldDB" id="A0A6M0K1I0"/>
<dbReference type="Proteomes" id="UP000483379">
    <property type="component" value="Unassembled WGS sequence"/>
</dbReference>
<dbReference type="EMBL" id="JAAIJQ010000023">
    <property type="protein sequence ID" value="NEV62175.1"/>
    <property type="molecule type" value="Genomic_DNA"/>
</dbReference>
<sequence>MGETLSGIYNPQAIPESEFLARYSVRLELTDKLLRMILGSGPEDEPAHAIIQGQRGQGKTSLLRRIQISLRDNQETRDWLVPLLFKEELYGVTSLCRLWEEAASHLSDRPGFEGLPDAMEAAWETPHYEKDCHLILDQALASQGLRLVLLIDNVGDLFGKLKRQEQQRLREILHTTKRIQIIGASTLMLEQHYDHGAPFYQFFREFNLNGLSSDETLTLLRHLGTPEQQARLEEIIAQAPGRIETLRRLIAGVPRTLVLLFEILLDRDGSAFRDLEQLLDRVTPLYKHRMDDLPPQQQAIVDAVALGWDALSTGEIARATRLPSKQVAAQLKQLERANVIHREPTSTKNNLYRLAERFFNIWYLMRHGRRGDRRRALWLVRFLEIWCTPEDLRERAFGHLGMLVDGCLTPEQAWLMTEALRGAGLDLATEDRLAKATRDYLPEGQRDQVVASVTELVEQIEKDVPADFGPFFDRERMAKMSNSDALDYVTRGVAILGGLLSLQEEGATDQILDHISCEELGAASARLSLFDNGAPPEGLDRYPALVELWRRMRLQATRLRDFVEDMRLIKTKAPGRDLGLLLAIVQVYTEAFPNAFKTLEAVLPSLDLDRETPNVALLLVLLLAAEQTSYVRRLFEDEAFGKYRFKDRFKPHYFALLSELGESRADDLKRMGPELAQTVEEIRAKILEERESLDGHRELDQSHGLGSSPEGAQNSSS</sequence>